<dbReference type="WBParaSite" id="JU765_v2.g19721.t1">
    <property type="protein sequence ID" value="JU765_v2.g19721.t1"/>
    <property type="gene ID" value="JU765_v2.g19721"/>
</dbReference>
<evidence type="ECO:0000313" key="2">
    <source>
        <dbReference type="WBParaSite" id="JU765_v2.g19721.t1"/>
    </source>
</evidence>
<accession>A0AC34QVI3</accession>
<proteinExistence type="predicted"/>
<sequence length="84" mass="8839">MSGCCDLLRISSKTFFADAGVSDVIAVPFIPGNLGTFHVQPHGQTNRASGEVGLAEDLLAAVVPFVGSVLVGTGQFAEPDRWHR</sequence>
<name>A0AC34QVI3_9BILA</name>
<evidence type="ECO:0000313" key="1">
    <source>
        <dbReference type="Proteomes" id="UP000887576"/>
    </source>
</evidence>
<reference evidence="2" key="1">
    <citation type="submission" date="2022-11" db="UniProtKB">
        <authorList>
            <consortium name="WormBaseParasite"/>
        </authorList>
    </citation>
    <scope>IDENTIFICATION</scope>
</reference>
<protein>
    <submittedName>
        <fullName evidence="2">Uncharacterized protein</fullName>
    </submittedName>
</protein>
<organism evidence="1 2">
    <name type="scientific">Panagrolaimus sp. JU765</name>
    <dbReference type="NCBI Taxonomy" id="591449"/>
    <lineage>
        <taxon>Eukaryota</taxon>
        <taxon>Metazoa</taxon>
        <taxon>Ecdysozoa</taxon>
        <taxon>Nematoda</taxon>
        <taxon>Chromadorea</taxon>
        <taxon>Rhabditida</taxon>
        <taxon>Tylenchina</taxon>
        <taxon>Panagrolaimomorpha</taxon>
        <taxon>Panagrolaimoidea</taxon>
        <taxon>Panagrolaimidae</taxon>
        <taxon>Panagrolaimus</taxon>
    </lineage>
</organism>
<dbReference type="Proteomes" id="UP000887576">
    <property type="component" value="Unplaced"/>
</dbReference>